<evidence type="ECO:0000256" key="1">
    <source>
        <dbReference type="SAM" id="SignalP"/>
    </source>
</evidence>
<dbReference type="EMBL" id="BAAATR010000019">
    <property type="protein sequence ID" value="GAA2254737.1"/>
    <property type="molecule type" value="Genomic_DNA"/>
</dbReference>
<dbReference type="Proteomes" id="UP001500305">
    <property type="component" value="Unassembled WGS sequence"/>
</dbReference>
<protein>
    <recommendedName>
        <fullName evidence="4">PknH-like extracellular domain-containing protein</fullName>
    </recommendedName>
</protein>
<name>A0ABN3ECV4_9ACTN</name>
<comment type="caution">
    <text evidence="2">The sequence shown here is derived from an EMBL/GenBank/DDBJ whole genome shotgun (WGS) entry which is preliminary data.</text>
</comment>
<gene>
    <name evidence="2" type="ORF">GCM10010430_43120</name>
</gene>
<keyword evidence="3" id="KW-1185">Reference proteome</keyword>
<evidence type="ECO:0008006" key="4">
    <source>
        <dbReference type="Google" id="ProtNLM"/>
    </source>
</evidence>
<accession>A0ABN3ECV4</accession>
<reference evidence="2 3" key="1">
    <citation type="journal article" date="2019" name="Int. J. Syst. Evol. Microbiol.">
        <title>The Global Catalogue of Microorganisms (GCM) 10K type strain sequencing project: providing services to taxonomists for standard genome sequencing and annotation.</title>
        <authorList>
            <consortium name="The Broad Institute Genomics Platform"/>
            <consortium name="The Broad Institute Genome Sequencing Center for Infectious Disease"/>
            <person name="Wu L."/>
            <person name="Ma J."/>
        </authorList>
    </citation>
    <scope>NUCLEOTIDE SEQUENCE [LARGE SCALE GENOMIC DNA]</scope>
    <source>
        <strain evidence="2 3">JCM 7356</strain>
    </source>
</reference>
<feature type="chain" id="PRO_5047200891" description="PknH-like extracellular domain-containing protein" evidence="1">
    <location>
        <begin position="18"/>
        <end position="239"/>
    </location>
</feature>
<sequence>MPHRPLSVLSCALLALAAGCATVAPSSDRVPRLLTADQLRAAAVTDGDLGHGYSVTLMAPGRQTAQGADRQTSDVAACQPVLDAMAPGKAASGPIAETDLGVALAADPAGSVYAGLLAFEPGRAADIQGELDRVLAQCGSFTSTARSAGPAGGKGTVVRTRHRLSRIDTPTPEGADGASAFTLTNESDATSLVQRALLARAGTVLAVFTTVGAGGNPAPAPDQGLVQAQVAKLREAQQQ</sequence>
<evidence type="ECO:0000313" key="3">
    <source>
        <dbReference type="Proteomes" id="UP001500305"/>
    </source>
</evidence>
<evidence type="ECO:0000313" key="2">
    <source>
        <dbReference type="EMBL" id="GAA2254737.1"/>
    </source>
</evidence>
<dbReference type="PROSITE" id="PS51257">
    <property type="entry name" value="PROKAR_LIPOPROTEIN"/>
    <property type="match status" value="1"/>
</dbReference>
<organism evidence="2 3">
    <name type="scientific">Kitasatospora cystarginea</name>
    <dbReference type="NCBI Taxonomy" id="58350"/>
    <lineage>
        <taxon>Bacteria</taxon>
        <taxon>Bacillati</taxon>
        <taxon>Actinomycetota</taxon>
        <taxon>Actinomycetes</taxon>
        <taxon>Kitasatosporales</taxon>
        <taxon>Streptomycetaceae</taxon>
        <taxon>Kitasatospora</taxon>
    </lineage>
</organism>
<proteinExistence type="predicted"/>
<feature type="signal peptide" evidence="1">
    <location>
        <begin position="1"/>
        <end position="17"/>
    </location>
</feature>
<dbReference type="RefSeq" id="WP_344638091.1">
    <property type="nucleotide sequence ID" value="NZ_BAAATR010000019.1"/>
</dbReference>
<keyword evidence="1" id="KW-0732">Signal</keyword>